<dbReference type="EMBL" id="JACXAD010000019">
    <property type="protein sequence ID" value="MBD2769433.1"/>
    <property type="molecule type" value="Genomic_DNA"/>
</dbReference>
<dbReference type="AlphaFoldDB" id="A0A927GKC5"/>
<evidence type="ECO:0000313" key="1">
    <source>
        <dbReference type="EMBL" id="MBD2769433.1"/>
    </source>
</evidence>
<organism evidence="1 2">
    <name type="scientific">Hymenobacter montanus</name>
    <dbReference type="NCBI Taxonomy" id="2771359"/>
    <lineage>
        <taxon>Bacteria</taxon>
        <taxon>Pseudomonadati</taxon>
        <taxon>Bacteroidota</taxon>
        <taxon>Cytophagia</taxon>
        <taxon>Cytophagales</taxon>
        <taxon>Hymenobacteraceae</taxon>
        <taxon>Hymenobacter</taxon>
    </lineage>
</organism>
<name>A0A927GKC5_9BACT</name>
<protein>
    <submittedName>
        <fullName evidence="1">Uncharacterized protein</fullName>
    </submittedName>
</protein>
<accession>A0A927GKC5</accession>
<sequence>MTRPQSPGFTGLLFAAIPDLLTEITRAAKAYYAQAPALGLTQTDFLDWVATLPINRQAAVRRQGFVAAQAEPAFLRYCLEWRGYDMWGFMAARLSLAAFALWEANGQFNGDLPPNGIAR</sequence>
<proteinExistence type="predicted"/>
<dbReference type="Proteomes" id="UP000612233">
    <property type="component" value="Unassembled WGS sequence"/>
</dbReference>
<keyword evidence="2" id="KW-1185">Reference proteome</keyword>
<reference evidence="1" key="1">
    <citation type="submission" date="2020-09" db="EMBL/GenBank/DDBJ databases">
        <authorList>
            <person name="Kim M.K."/>
        </authorList>
    </citation>
    <scope>NUCLEOTIDE SEQUENCE</scope>
    <source>
        <strain evidence="1">BT664</strain>
    </source>
</reference>
<evidence type="ECO:0000313" key="2">
    <source>
        <dbReference type="Proteomes" id="UP000612233"/>
    </source>
</evidence>
<comment type="caution">
    <text evidence="1">The sequence shown here is derived from an EMBL/GenBank/DDBJ whole genome shotgun (WGS) entry which is preliminary data.</text>
</comment>
<gene>
    <name evidence="1" type="ORF">IC235_16205</name>
</gene>
<dbReference type="RefSeq" id="WP_191006243.1">
    <property type="nucleotide sequence ID" value="NZ_JACXAD010000019.1"/>
</dbReference>